<comment type="caution">
    <text evidence="1">The sequence shown here is derived from an EMBL/GenBank/DDBJ whole genome shotgun (WGS) entry which is preliminary data.</text>
</comment>
<accession>A0ABU5GXI5</accession>
<reference evidence="1 2" key="1">
    <citation type="submission" date="2023-12" db="EMBL/GenBank/DDBJ databases">
        <title>the genome sequence of Hyalangium sp. s54d21.</title>
        <authorList>
            <person name="Zhang X."/>
        </authorList>
    </citation>
    <scope>NUCLEOTIDE SEQUENCE [LARGE SCALE GENOMIC DNA]</scope>
    <source>
        <strain evidence="2">s54d21</strain>
    </source>
</reference>
<organism evidence="1 2">
    <name type="scientific">Hyalangium rubrum</name>
    <dbReference type="NCBI Taxonomy" id="3103134"/>
    <lineage>
        <taxon>Bacteria</taxon>
        <taxon>Pseudomonadati</taxon>
        <taxon>Myxococcota</taxon>
        <taxon>Myxococcia</taxon>
        <taxon>Myxococcales</taxon>
        <taxon>Cystobacterineae</taxon>
        <taxon>Archangiaceae</taxon>
        <taxon>Hyalangium</taxon>
    </lineage>
</organism>
<dbReference type="RefSeq" id="WP_321544626.1">
    <property type="nucleotide sequence ID" value="NZ_JAXIVS010000002.1"/>
</dbReference>
<protein>
    <recommendedName>
        <fullName evidence="3">Lipoprotein</fullName>
    </recommendedName>
</protein>
<name>A0ABU5GXI5_9BACT</name>
<proteinExistence type="predicted"/>
<dbReference type="Proteomes" id="UP001291309">
    <property type="component" value="Unassembled WGS sequence"/>
</dbReference>
<dbReference type="PROSITE" id="PS51257">
    <property type="entry name" value="PROKAR_LIPOPROTEIN"/>
    <property type="match status" value="1"/>
</dbReference>
<evidence type="ECO:0000313" key="1">
    <source>
        <dbReference type="EMBL" id="MDY7225900.1"/>
    </source>
</evidence>
<evidence type="ECO:0008006" key="3">
    <source>
        <dbReference type="Google" id="ProtNLM"/>
    </source>
</evidence>
<evidence type="ECO:0000313" key="2">
    <source>
        <dbReference type="Proteomes" id="UP001291309"/>
    </source>
</evidence>
<keyword evidence="2" id="KW-1185">Reference proteome</keyword>
<dbReference type="EMBL" id="JAXIVS010000002">
    <property type="protein sequence ID" value="MDY7225900.1"/>
    <property type="molecule type" value="Genomic_DNA"/>
</dbReference>
<sequence length="185" mass="19617">MRSIKLAVAVVAVSGLLGCGGSQPSIYRVAMERVTLANTAACFRAGQVPTTNPDETTNMVDEEQWVIWDGIDDVQYLEPGNIDYSLGQAEDISIGGEAIQGGKVEDNTVFTTTRTRRESTTEIYTTSATYTIEKLGKTLEGSLALSSACAGADCGGIPSCNVTLRFVGRKISTDNLTVYDNSGGD</sequence>
<gene>
    <name evidence="1" type="ORF">SYV04_05880</name>
</gene>